<name>A0A9P3WH16_KLUIN</name>
<evidence type="ECO:0000313" key="2">
    <source>
        <dbReference type="EMBL" id="HAT3582985.1"/>
    </source>
</evidence>
<organism evidence="2 3">
    <name type="scientific">Kluyvera intermedia</name>
    <name type="common">Enterobacter intermedius</name>
    <dbReference type="NCBI Taxonomy" id="61648"/>
    <lineage>
        <taxon>Bacteria</taxon>
        <taxon>Pseudomonadati</taxon>
        <taxon>Pseudomonadota</taxon>
        <taxon>Gammaproteobacteria</taxon>
        <taxon>Enterobacterales</taxon>
        <taxon>Enterobacteriaceae</taxon>
        <taxon>Kluyvera</taxon>
    </lineage>
</organism>
<feature type="region of interest" description="Disordered" evidence="1">
    <location>
        <begin position="1"/>
        <end position="23"/>
    </location>
</feature>
<evidence type="ECO:0000313" key="3">
    <source>
        <dbReference type="Proteomes" id="UP000867740"/>
    </source>
</evidence>
<sequence>MKKRILSMGTTVSVPSRTGTDTGRRALLSSHILVTEASAQALYHHHRSRADLTASESADSNVVICGRCGMGKTRVLADGLTGPCSQRRGGQDAQ</sequence>
<comment type="caution">
    <text evidence="2">The sequence shown here is derived from an EMBL/GenBank/DDBJ whole genome shotgun (WGS) entry which is preliminary data.</text>
</comment>
<gene>
    <name evidence="2" type="ORF">I8531_003312</name>
</gene>
<evidence type="ECO:0000256" key="1">
    <source>
        <dbReference type="SAM" id="MobiDB-lite"/>
    </source>
</evidence>
<dbReference type="RefSeq" id="WP_139153683.1">
    <property type="nucleotide sequence ID" value="NZ_CABMNU010000003.1"/>
</dbReference>
<dbReference type="AlphaFoldDB" id="A0A9P3WH16"/>
<proteinExistence type="predicted"/>
<reference evidence="2" key="2">
    <citation type="submission" date="2020-10" db="EMBL/GenBank/DDBJ databases">
        <authorList>
            <consortium name="NCBI Pathogen Detection Project"/>
        </authorList>
    </citation>
    <scope>NUCLEOTIDE SEQUENCE</scope>
    <source>
        <strain evidence="2">CAVp300</strain>
    </source>
</reference>
<dbReference type="EMBL" id="DACSUM010000028">
    <property type="protein sequence ID" value="HAT3582985.1"/>
    <property type="molecule type" value="Genomic_DNA"/>
</dbReference>
<accession>A0A9P3WH16</accession>
<protein>
    <submittedName>
        <fullName evidence="2">Uncharacterized protein</fullName>
    </submittedName>
</protein>
<reference evidence="2" key="1">
    <citation type="journal article" date="2018" name="Genome Biol.">
        <title>SKESA: strategic k-mer extension for scrupulous assemblies.</title>
        <authorList>
            <person name="Souvorov A."/>
            <person name="Agarwala R."/>
            <person name="Lipman D.J."/>
        </authorList>
    </citation>
    <scope>NUCLEOTIDE SEQUENCE</scope>
    <source>
        <strain evidence="2">CAVp300</strain>
    </source>
</reference>
<dbReference type="Proteomes" id="UP000867740">
    <property type="component" value="Unassembled WGS sequence"/>
</dbReference>
<feature type="compositionally biased region" description="Polar residues" evidence="1">
    <location>
        <begin position="8"/>
        <end position="21"/>
    </location>
</feature>